<dbReference type="RefSeq" id="WP_073240331.1">
    <property type="nucleotide sequence ID" value="NZ_FQZX01000001.1"/>
</dbReference>
<feature type="signal peptide" evidence="1">
    <location>
        <begin position="1"/>
        <end position="20"/>
    </location>
</feature>
<dbReference type="AlphaFoldDB" id="A0A1M6IH01"/>
<evidence type="ECO:0008006" key="4">
    <source>
        <dbReference type="Google" id="ProtNLM"/>
    </source>
</evidence>
<name>A0A1M6IH01_9FLAO</name>
<protein>
    <recommendedName>
        <fullName evidence="4">Fibronectin type-III domain-containing protein</fullName>
    </recommendedName>
</protein>
<feature type="chain" id="PRO_5012657958" description="Fibronectin type-III domain-containing protein" evidence="1">
    <location>
        <begin position="21"/>
        <end position="242"/>
    </location>
</feature>
<sequence>MKTLKYITFTLILATLFISCGGGSDSEPNLVDPIAPVVLDPTAAGLVFPEDNTECNEGVINANDETKSTVTFQWSASENTDSYEVKIKNLETGSITTAISTTNQKEVSINRGTPYEWYIVSLANGTSSTATSETWAFYNQGQGIENYAPFPAVAISPQRGATISSANTTITLEWSTSDVDDDIVSYEVLFDTAETPVTSLGDTTETSIEATITAGTTYYWKVISKDSFDNTSNSELFEFRVE</sequence>
<evidence type="ECO:0000256" key="1">
    <source>
        <dbReference type="SAM" id="SignalP"/>
    </source>
</evidence>
<dbReference type="InterPro" id="IPR013783">
    <property type="entry name" value="Ig-like_fold"/>
</dbReference>
<keyword evidence="3" id="KW-1185">Reference proteome</keyword>
<dbReference type="EMBL" id="FQZX01000001">
    <property type="protein sequence ID" value="SHJ33699.1"/>
    <property type="molecule type" value="Genomic_DNA"/>
</dbReference>
<accession>A0A1M6IH01</accession>
<gene>
    <name evidence="2" type="ORF">SAMN04488007_0003</name>
</gene>
<keyword evidence="1" id="KW-0732">Signal</keyword>
<reference evidence="3" key="1">
    <citation type="submission" date="2016-11" db="EMBL/GenBank/DDBJ databases">
        <authorList>
            <person name="Varghese N."/>
            <person name="Submissions S."/>
        </authorList>
    </citation>
    <scope>NUCLEOTIDE SEQUENCE [LARGE SCALE GENOMIC DNA]</scope>
    <source>
        <strain evidence="3">DSM 16478</strain>
    </source>
</reference>
<evidence type="ECO:0000313" key="2">
    <source>
        <dbReference type="EMBL" id="SHJ33699.1"/>
    </source>
</evidence>
<dbReference type="STRING" id="228958.SAMN04488007_0003"/>
<dbReference type="Proteomes" id="UP000184314">
    <property type="component" value="Unassembled WGS sequence"/>
</dbReference>
<dbReference type="SUPFAM" id="SSF49265">
    <property type="entry name" value="Fibronectin type III"/>
    <property type="match status" value="1"/>
</dbReference>
<proteinExistence type="predicted"/>
<dbReference type="Gene3D" id="2.60.40.10">
    <property type="entry name" value="Immunoglobulins"/>
    <property type="match status" value="1"/>
</dbReference>
<organism evidence="2 3">
    <name type="scientific">Maribacter aquivivus</name>
    <dbReference type="NCBI Taxonomy" id="228958"/>
    <lineage>
        <taxon>Bacteria</taxon>
        <taxon>Pseudomonadati</taxon>
        <taxon>Bacteroidota</taxon>
        <taxon>Flavobacteriia</taxon>
        <taxon>Flavobacteriales</taxon>
        <taxon>Flavobacteriaceae</taxon>
        <taxon>Maribacter</taxon>
    </lineage>
</organism>
<dbReference type="PROSITE" id="PS51257">
    <property type="entry name" value="PROKAR_LIPOPROTEIN"/>
    <property type="match status" value="1"/>
</dbReference>
<dbReference type="OrthoDB" id="789771at2"/>
<evidence type="ECO:0000313" key="3">
    <source>
        <dbReference type="Proteomes" id="UP000184314"/>
    </source>
</evidence>
<dbReference type="InterPro" id="IPR036116">
    <property type="entry name" value="FN3_sf"/>
</dbReference>